<organism evidence="1 2">
    <name type="scientific">Hanseniaspora guilliermondii</name>
    <dbReference type="NCBI Taxonomy" id="56406"/>
    <lineage>
        <taxon>Eukaryota</taxon>
        <taxon>Fungi</taxon>
        <taxon>Dikarya</taxon>
        <taxon>Ascomycota</taxon>
        <taxon>Saccharomycotina</taxon>
        <taxon>Saccharomycetes</taxon>
        <taxon>Saccharomycodales</taxon>
        <taxon>Saccharomycodaceae</taxon>
        <taxon>Hanseniaspora</taxon>
    </lineage>
</organism>
<dbReference type="InterPro" id="IPR011989">
    <property type="entry name" value="ARM-like"/>
</dbReference>
<proteinExistence type="predicted"/>
<reference evidence="2" key="1">
    <citation type="submission" date="2016-11" db="EMBL/GenBank/DDBJ databases">
        <authorList>
            <person name="Guldener U."/>
        </authorList>
    </citation>
    <scope>NUCLEOTIDE SEQUENCE [LARGE SCALE GENOMIC DNA]</scope>
</reference>
<protein>
    <recommendedName>
        <fullName evidence="3">Importin N-terminal domain-containing protein</fullName>
    </recommendedName>
</protein>
<dbReference type="Proteomes" id="UP000183365">
    <property type="component" value="Unassembled WGS sequence"/>
</dbReference>
<accession>A0A1L0AYR0</accession>
<keyword evidence="2" id="KW-1185">Reference proteome</keyword>
<dbReference type="Gene3D" id="1.25.10.10">
    <property type="entry name" value="Leucine-rich Repeat Variant"/>
    <property type="match status" value="1"/>
</dbReference>
<gene>
    <name evidence="1" type="ORF">HGUI_01432</name>
</gene>
<name>A0A1L0AYR0_9ASCO</name>
<dbReference type="AlphaFoldDB" id="A0A1L0AYR0"/>
<evidence type="ECO:0000313" key="1">
    <source>
        <dbReference type="EMBL" id="SGZ39232.1"/>
    </source>
</evidence>
<evidence type="ECO:0008006" key="3">
    <source>
        <dbReference type="Google" id="ProtNLM"/>
    </source>
</evidence>
<dbReference type="SUPFAM" id="SSF48371">
    <property type="entry name" value="ARM repeat"/>
    <property type="match status" value="1"/>
</dbReference>
<dbReference type="OrthoDB" id="760868at2759"/>
<dbReference type="EMBL" id="FQNF01000019">
    <property type="protein sequence ID" value="SGZ39232.1"/>
    <property type="molecule type" value="Genomic_DNA"/>
</dbReference>
<sequence>MEVQIDQNEVNAIATCFYNININNNIKDNEEILNNYKSQNLNKMIIILFQLINSATENDISITTLSSIYLKNTIQLSFKKSIMANNELSTYINEQIVLSLIKSINVSIIRKQLLQIVSTILSYSNSDLNPYSFGKDLITKIKLLFQSSDNNENLSGIYLTYELTKYCRYSIIQTDSNKEFEMIYHEFSDSMIPQIYSILSGNLVKFQNKEASPILIDITHYLMKTFYYLSCFNRPCMVLFNGDEYMKKFVVLLNDYVIINDLNETIEKWCVSVMSKIFNKFSRTTKFINEDIINYNIDHVFPIIITNTFELINSVIMGNKNQLNKKTNYFIFMLFNRSTKISKIYDNFIKMNLLKIFELYLIPLLKLTDELIDEYEFDPQNYINNVFHNESYDHEVISGFTQLIMNLKLNDISMLNEVVQLSLMKLQEFIASSNKDYVIIESYGGCLSLTLIYLENLTIFKTTSDIENGLIKEILLSIISNDEVLSIKPWFIARFLNCLSFVTYEYENMEVLSALFERCYNLFINSDDMVIKVEALCVLRTIILYNTKIHDNIKQFIPLIVEKILVLQNDMDLEILSTILEKIIEDFHNEIKPFARELAVNLKMKFIKFLDNLVDSAENDSENSEYYIISLLNTMSTLVSSMTQTDLSEVFVECVLYIINNNKIDFMTETLELYQLMVITRMNSKGEFGEDMWMILTEIMNSFELYAMDYFQEYESTFKTLHSYGFLKIANNNMERFTYINNAYLKIMENYLINESDDDFLIGTVLDNLVYYTLGNSTSTLKYYLDSLIKFLADEDEGYEINLELITKGILANIVINPADSISMIMKYQMEYKMSENIFKTISKAKFYSLFSLKLSLLAFFNIYSLKSNFNAMYLNEFLKEMIVQNVSYILELPKATKKRDDLLTSDYNDEEYDEDDYDDFEGMGKSLVIHEEDTTRSIIDNINIFAKVNEFFNSMNEQDMKIIEECCDAGVITNLKGFLSVLQG</sequence>
<dbReference type="VEuPathDB" id="FungiDB:HGUI_01432"/>
<evidence type="ECO:0000313" key="2">
    <source>
        <dbReference type="Proteomes" id="UP000183365"/>
    </source>
</evidence>
<dbReference type="InterPro" id="IPR016024">
    <property type="entry name" value="ARM-type_fold"/>
</dbReference>